<dbReference type="RefSeq" id="WP_267122725.1">
    <property type="nucleotide sequence ID" value="NZ_JANFWR010000010.1"/>
</dbReference>
<organism evidence="1 2">
    <name type="scientific">Xanthomonas sacchari</name>
    <dbReference type="NCBI Taxonomy" id="56458"/>
    <lineage>
        <taxon>Bacteria</taxon>
        <taxon>Pseudomonadati</taxon>
        <taxon>Pseudomonadota</taxon>
        <taxon>Gammaproteobacteria</taxon>
        <taxon>Lysobacterales</taxon>
        <taxon>Lysobacteraceae</taxon>
        <taxon>Xanthomonas</taxon>
    </lineage>
</organism>
<evidence type="ECO:0000313" key="2">
    <source>
        <dbReference type="Proteomes" id="UP001320843"/>
    </source>
</evidence>
<sequence>MNETIDRAVATNAVAVINEALRELVPDVGLKVRRSFAFDSHAVNPLEFVQSMGMLHSQGTDPFTFRAVGFLLVPMTAVFVPMSPGECGALCVLERRLAFLETLVRYTHFFYREVVARELETAPTSGIDRGAPALVSRIGQLCLQSLDEDAMCSSLMGNWAESQHESACATRTLHHMSDCQVVWATGLDRYLLSESGLSWERHGRPWFDRSHIDGCEHNFSYIPQSHMYTMLASEQRQRPSVTLVAGSGVRSADVRAQFREDDRAP</sequence>
<protein>
    <submittedName>
        <fullName evidence="1">Uncharacterized protein</fullName>
    </submittedName>
</protein>
<reference evidence="1 2" key="1">
    <citation type="submission" date="2022-06" db="EMBL/GenBank/DDBJ databases">
        <title>Dynamics of rice microbiomes reveals core vertical transmitted seed endophytes.</title>
        <authorList>
            <person name="Liao K."/>
            <person name="Zhang X."/>
        </authorList>
    </citation>
    <scope>NUCLEOTIDE SEQUENCE [LARGE SCALE GENOMIC DNA]</scope>
    <source>
        <strain evidence="1 2">YT10-10-1</strain>
    </source>
</reference>
<dbReference type="EMBL" id="JANFWR010000010">
    <property type="protein sequence ID" value="MCW0399316.1"/>
    <property type="molecule type" value="Genomic_DNA"/>
</dbReference>
<dbReference type="Proteomes" id="UP001320843">
    <property type="component" value="Unassembled WGS sequence"/>
</dbReference>
<accession>A0ABT3DUZ3</accession>
<keyword evidence="2" id="KW-1185">Reference proteome</keyword>
<evidence type="ECO:0000313" key="1">
    <source>
        <dbReference type="EMBL" id="MCW0399316.1"/>
    </source>
</evidence>
<proteinExistence type="predicted"/>
<name>A0ABT3DUZ3_9XANT</name>
<gene>
    <name evidence="1" type="ORF">NB700_001872</name>
</gene>
<comment type="caution">
    <text evidence="1">The sequence shown here is derived from an EMBL/GenBank/DDBJ whole genome shotgun (WGS) entry which is preliminary data.</text>
</comment>